<dbReference type="AlphaFoldDB" id="A0A812MK86"/>
<feature type="non-terminal residue" evidence="1">
    <location>
        <position position="1"/>
    </location>
</feature>
<accession>A0A812MK86</accession>
<dbReference type="EMBL" id="CAJNJA010010609">
    <property type="protein sequence ID" value="CAE7259955.1"/>
    <property type="molecule type" value="Genomic_DNA"/>
</dbReference>
<evidence type="ECO:0000313" key="1">
    <source>
        <dbReference type="EMBL" id="CAE7259955.1"/>
    </source>
</evidence>
<dbReference type="OrthoDB" id="10648344at2759"/>
<dbReference type="Proteomes" id="UP000601435">
    <property type="component" value="Unassembled WGS sequence"/>
</dbReference>
<feature type="non-terminal residue" evidence="1">
    <location>
        <position position="123"/>
    </location>
</feature>
<sequence length="123" mass="14329">AVAILCVQPPSDLLHSHIRAICEHDEDTQLVETVLREHTTSSNVVDTSQETSFAGFFEEYMRRKFQLQFNHDVLLNYITETMDDQWSGYGEIPRTFLLGPYVQAFLVQDRFFEGQYDEMIDAM</sequence>
<name>A0A812MK86_9DINO</name>
<protein>
    <submittedName>
        <fullName evidence="1">Uncharacterized protein</fullName>
    </submittedName>
</protein>
<evidence type="ECO:0000313" key="2">
    <source>
        <dbReference type="Proteomes" id="UP000601435"/>
    </source>
</evidence>
<proteinExistence type="predicted"/>
<reference evidence="1" key="1">
    <citation type="submission" date="2021-02" db="EMBL/GenBank/DDBJ databases">
        <authorList>
            <person name="Dougan E. K."/>
            <person name="Rhodes N."/>
            <person name="Thang M."/>
            <person name="Chan C."/>
        </authorList>
    </citation>
    <scope>NUCLEOTIDE SEQUENCE</scope>
</reference>
<comment type="caution">
    <text evidence="1">The sequence shown here is derived from an EMBL/GenBank/DDBJ whole genome shotgun (WGS) entry which is preliminary data.</text>
</comment>
<organism evidence="1 2">
    <name type="scientific">Symbiodinium necroappetens</name>
    <dbReference type="NCBI Taxonomy" id="1628268"/>
    <lineage>
        <taxon>Eukaryota</taxon>
        <taxon>Sar</taxon>
        <taxon>Alveolata</taxon>
        <taxon>Dinophyceae</taxon>
        <taxon>Suessiales</taxon>
        <taxon>Symbiodiniaceae</taxon>
        <taxon>Symbiodinium</taxon>
    </lineage>
</organism>
<gene>
    <name evidence="1" type="ORF">SNEC2469_LOCUS5902</name>
</gene>
<keyword evidence="2" id="KW-1185">Reference proteome</keyword>